<dbReference type="SUPFAM" id="SSF55811">
    <property type="entry name" value="Nudix"/>
    <property type="match status" value="1"/>
</dbReference>
<dbReference type="InterPro" id="IPR015797">
    <property type="entry name" value="NUDIX_hydrolase-like_dom_sf"/>
</dbReference>
<dbReference type="GO" id="GO:0044715">
    <property type="term" value="F:8-oxo-dGDP phosphatase activity"/>
    <property type="evidence" value="ECO:0007669"/>
    <property type="project" value="UniProtKB-ARBA"/>
</dbReference>
<gene>
    <name evidence="2" type="ORF">K402DRAFT_340833</name>
</gene>
<keyword evidence="2" id="KW-0808">Transferase</keyword>
<dbReference type="Proteomes" id="UP000800041">
    <property type="component" value="Unassembled WGS sequence"/>
</dbReference>
<dbReference type="PROSITE" id="PS51462">
    <property type="entry name" value="NUDIX"/>
    <property type="match status" value="1"/>
</dbReference>
<dbReference type="InterPro" id="IPR031804">
    <property type="entry name" value="DUF4743"/>
</dbReference>
<dbReference type="CDD" id="cd03676">
    <property type="entry name" value="NUDIX_Tnr3_like"/>
    <property type="match status" value="1"/>
</dbReference>
<name>A0A6G1GN05_9PEZI</name>
<dbReference type="EMBL" id="ML977187">
    <property type="protein sequence ID" value="KAF1982204.1"/>
    <property type="molecule type" value="Genomic_DNA"/>
</dbReference>
<organism evidence="2 3">
    <name type="scientific">Aulographum hederae CBS 113979</name>
    <dbReference type="NCBI Taxonomy" id="1176131"/>
    <lineage>
        <taxon>Eukaryota</taxon>
        <taxon>Fungi</taxon>
        <taxon>Dikarya</taxon>
        <taxon>Ascomycota</taxon>
        <taxon>Pezizomycotina</taxon>
        <taxon>Dothideomycetes</taxon>
        <taxon>Pleosporomycetidae</taxon>
        <taxon>Aulographales</taxon>
        <taxon>Aulographaceae</taxon>
    </lineage>
</organism>
<dbReference type="Pfam" id="PF15916">
    <property type="entry name" value="DUF4743"/>
    <property type="match status" value="1"/>
</dbReference>
<evidence type="ECO:0000313" key="2">
    <source>
        <dbReference type="EMBL" id="KAF1982204.1"/>
    </source>
</evidence>
<dbReference type="InterPro" id="IPR000086">
    <property type="entry name" value="NUDIX_hydrolase_dom"/>
</dbReference>
<dbReference type="Gene3D" id="3.90.79.10">
    <property type="entry name" value="Nucleoside Triphosphate Pyrophosphohydrolase"/>
    <property type="match status" value="1"/>
</dbReference>
<dbReference type="PANTHER" id="PTHR13622:SF8">
    <property type="entry name" value="THIAMIN PYROPHOSPHOKINASE 1"/>
    <property type="match status" value="1"/>
</dbReference>
<keyword evidence="2" id="KW-0418">Kinase</keyword>
<accession>A0A6G1GN05</accession>
<dbReference type="OrthoDB" id="10261522at2759"/>
<proteinExistence type="predicted"/>
<dbReference type="GO" id="GO:0016301">
    <property type="term" value="F:kinase activity"/>
    <property type="evidence" value="ECO:0007669"/>
    <property type="project" value="UniProtKB-KW"/>
</dbReference>
<dbReference type="Pfam" id="PF00293">
    <property type="entry name" value="NUDIX"/>
    <property type="match status" value="1"/>
</dbReference>
<evidence type="ECO:0000313" key="3">
    <source>
        <dbReference type="Proteomes" id="UP000800041"/>
    </source>
</evidence>
<dbReference type="AlphaFoldDB" id="A0A6G1GN05"/>
<dbReference type="FunFam" id="3.90.79.10:FF:000019">
    <property type="entry name" value="Thiamin pyrophosphokinase, putative"/>
    <property type="match status" value="1"/>
</dbReference>
<keyword evidence="3" id="KW-1185">Reference proteome</keyword>
<feature type="domain" description="Nudix hydrolase" evidence="1">
    <location>
        <begin position="144"/>
        <end position="295"/>
    </location>
</feature>
<evidence type="ECO:0000259" key="1">
    <source>
        <dbReference type="PROSITE" id="PS51462"/>
    </source>
</evidence>
<dbReference type="PANTHER" id="PTHR13622">
    <property type="entry name" value="THIAMIN PYROPHOSPHOKINASE"/>
    <property type="match status" value="1"/>
</dbReference>
<sequence>MPEGSLKSNLDLVNECDCFPYIQVSPSAYLSAVSTLYHLRCSTHAQPEVTLGYLLPSVALTLQNIPGWEVSSSDADPRTITLVHGEDEPSRSAIVAATTSAMKATGHFKVLEKWRNELYPVVSPDRTLLFSIERSASPLFGIVSHGVHMTCYTRSKQADGKDDYKIWVARRARSKQTYGGMLDNAVAGGTATGEVFFESIIRESAEEASLSPDLVRTKAKPCGTVSYFYIRDRRAGGETGLMQPEVQFLYDLELDDSVVPKPSDDEVEGFFLWSIEEVQESMRRGEWKPNCAIVMLDWLVRHGILTAENEPKYSEIVSRIHRRLEFPSL</sequence>
<reference evidence="2" key="1">
    <citation type="journal article" date="2020" name="Stud. Mycol.">
        <title>101 Dothideomycetes genomes: a test case for predicting lifestyles and emergence of pathogens.</title>
        <authorList>
            <person name="Haridas S."/>
            <person name="Albert R."/>
            <person name="Binder M."/>
            <person name="Bloem J."/>
            <person name="Labutti K."/>
            <person name="Salamov A."/>
            <person name="Andreopoulos B."/>
            <person name="Baker S."/>
            <person name="Barry K."/>
            <person name="Bills G."/>
            <person name="Bluhm B."/>
            <person name="Cannon C."/>
            <person name="Castanera R."/>
            <person name="Culley D."/>
            <person name="Daum C."/>
            <person name="Ezra D."/>
            <person name="Gonzalez J."/>
            <person name="Henrissat B."/>
            <person name="Kuo A."/>
            <person name="Liang C."/>
            <person name="Lipzen A."/>
            <person name="Lutzoni F."/>
            <person name="Magnuson J."/>
            <person name="Mondo S."/>
            <person name="Nolan M."/>
            <person name="Ohm R."/>
            <person name="Pangilinan J."/>
            <person name="Park H.-J."/>
            <person name="Ramirez L."/>
            <person name="Alfaro M."/>
            <person name="Sun H."/>
            <person name="Tritt A."/>
            <person name="Yoshinaga Y."/>
            <person name="Zwiers L.-H."/>
            <person name="Turgeon B."/>
            <person name="Goodwin S."/>
            <person name="Spatafora J."/>
            <person name="Crous P."/>
            <person name="Grigoriev I."/>
        </authorList>
    </citation>
    <scope>NUCLEOTIDE SEQUENCE</scope>
    <source>
        <strain evidence="2">CBS 113979</strain>
    </source>
</reference>
<protein>
    <submittedName>
        <fullName evidence="2">Thiamine pyrophosphokinase</fullName>
    </submittedName>
</protein>